<dbReference type="EMBL" id="QNBE01000054">
    <property type="protein sequence ID" value="RKX70041.1"/>
    <property type="molecule type" value="Genomic_DNA"/>
</dbReference>
<gene>
    <name evidence="1" type="ORF">DRP53_06255</name>
</gene>
<sequence length="200" mass="22470">MGIVILAWVLGFIIPDLLGLTELLMMSKVGIIKGHLFTQVYTNLVRVLAVFVLFLLTRLVPADVFLIPIFTPLPLLILIGAALALAFLLIPKRGIKVLTEIRFYYQKTGRLCSIFIFNRYLLHICQIVLISFMVMILNRSLNPILSGLIAGGLWASLDLLLRNYRFGIYNLLLSVILSFSYSQFGSFSLNILIGILPQII</sequence>
<reference evidence="1 2" key="1">
    <citation type="submission" date="2018-06" db="EMBL/GenBank/DDBJ databases">
        <title>Extensive metabolic versatility and redundancy in microbially diverse, dynamic hydrothermal sediments.</title>
        <authorList>
            <person name="Dombrowski N."/>
            <person name="Teske A."/>
            <person name="Baker B.J."/>
        </authorList>
    </citation>
    <scope>NUCLEOTIDE SEQUENCE [LARGE SCALE GENOMIC DNA]</scope>
    <source>
        <strain evidence="1">B36_G15</strain>
    </source>
</reference>
<proteinExistence type="predicted"/>
<dbReference type="AlphaFoldDB" id="A0A660SJ49"/>
<name>A0A660SJ49_UNCW3</name>
<evidence type="ECO:0000313" key="2">
    <source>
        <dbReference type="Proteomes" id="UP000268469"/>
    </source>
</evidence>
<dbReference type="Proteomes" id="UP000268469">
    <property type="component" value="Unassembled WGS sequence"/>
</dbReference>
<protein>
    <submittedName>
        <fullName evidence="1">Uncharacterized protein</fullName>
    </submittedName>
</protein>
<organism evidence="1 2">
    <name type="scientific">candidate division WOR-3 bacterium</name>
    <dbReference type="NCBI Taxonomy" id="2052148"/>
    <lineage>
        <taxon>Bacteria</taxon>
        <taxon>Bacteria division WOR-3</taxon>
    </lineage>
</organism>
<evidence type="ECO:0000313" key="1">
    <source>
        <dbReference type="EMBL" id="RKX70041.1"/>
    </source>
</evidence>
<accession>A0A660SJ49</accession>
<comment type="caution">
    <text evidence="1">The sequence shown here is derived from an EMBL/GenBank/DDBJ whole genome shotgun (WGS) entry which is preliminary data.</text>
</comment>